<feature type="compositionally biased region" description="Polar residues" evidence="1">
    <location>
        <begin position="245"/>
        <end position="254"/>
    </location>
</feature>
<feature type="compositionally biased region" description="Low complexity" evidence="1">
    <location>
        <begin position="263"/>
        <end position="272"/>
    </location>
</feature>
<name>A0A7S0XXK3_HEMAN</name>
<dbReference type="SUPFAM" id="SSF57850">
    <property type="entry name" value="RING/U-box"/>
    <property type="match status" value="1"/>
</dbReference>
<feature type="region of interest" description="Disordered" evidence="1">
    <location>
        <begin position="206"/>
        <end position="272"/>
    </location>
</feature>
<sequence>MIQLETGALKAAVLDWLKLCMFIDHIRNFAMLNSVAALKLIERHTSDAHAPSLRKQLQSLDLFRMGGLCSLLLEMEDVAQKLSSCLSNEAPHSAAFVANTWSPHVCPFCCKTVSNAVIMPTGRTCCWLCSVDTSSSCILTCPLTAKPQDLRSLRAERVLSRFLQRYFPAAYRSGPGEVTGNSANVARDKQVQQRTAHGILSMFKAQGEKREAEQAARAHGPSFGRTNLSISIPENPMSAGGKVSPGSQASTPSPRSGKKSRTPRSSLSSSPSMDFEYLGQAVQEMLHHMHESPIEESQFGRRYMAGGGGGERRDRSVSMPCKPDADLRGISAGGVKPRSFGGGEKRTSSADGKPLFVMKRCTNLADLV</sequence>
<proteinExistence type="predicted"/>
<dbReference type="Gene3D" id="3.30.40.10">
    <property type="entry name" value="Zinc/RING finger domain, C3HC4 (zinc finger)"/>
    <property type="match status" value="1"/>
</dbReference>
<gene>
    <name evidence="2" type="ORF">HAND1043_LOCUS13018</name>
</gene>
<feature type="region of interest" description="Disordered" evidence="1">
    <location>
        <begin position="323"/>
        <end position="351"/>
    </location>
</feature>
<reference evidence="2" key="1">
    <citation type="submission" date="2021-01" db="EMBL/GenBank/DDBJ databases">
        <authorList>
            <person name="Corre E."/>
            <person name="Pelletier E."/>
            <person name="Niang G."/>
            <person name="Scheremetjew M."/>
            <person name="Finn R."/>
            <person name="Kale V."/>
            <person name="Holt S."/>
            <person name="Cochrane G."/>
            <person name="Meng A."/>
            <person name="Brown T."/>
            <person name="Cohen L."/>
        </authorList>
    </citation>
    <scope>NUCLEOTIDE SEQUENCE</scope>
    <source>
        <strain evidence="2">CCMP441</strain>
    </source>
</reference>
<dbReference type="AlphaFoldDB" id="A0A7S0XXK3"/>
<evidence type="ECO:0000256" key="1">
    <source>
        <dbReference type="SAM" id="MobiDB-lite"/>
    </source>
</evidence>
<dbReference type="EMBL" id="HBFK01021034">
    <property type="protein sequence ID" value="CAD8746521.1"/>
    <property type="molecule type" value="Transcribed_RNA"/>
</dbReference>
<protein>
    <submittedName>
        <fullName evidence="2">Uncharacterized protein</fullName>
    </submittedName>
</protein>
<organism evidence="2">
    <name type="scientific">Hemiselmis andersenii</name>
    <name type="common">Cryptophyte alga</name>
    <dbReference type="NCBI Taxonomy" id="464988"/>
    <lineage>
        <taxon>Eukaryota</taxon>
        <taxon>Cryptophyceae</taxon>
        <taxon>Cryptomonadales</taxon>
        <taxon>Hemiselmidaceae</taxon>
        <taxon>Hemiselmis</taxon>
    </lineage>
</organism>
<feature type="compositionally biased region" description="Basic and acidic residues" evidence="1">
    <location>
        <begin position="206"/>
        <end position="216"/>
    </location>
</feature>
<accession>A0A7S0XXK3</accession>
<dbReference type="InterPro" id="IPR013083">
    <property type="entry name" value="Znf_RING/FYVE/PHD"/>
</dbReference>
<evidence type="ECO:0000313" key="2">
    <source>
        <dbReference type="EMBL" id="CAD8746521.1"/>
    </source>
</evidence>